<dbReference type="PRINTS" id="PR00080">
    <property type="entry name" value="SDRFAMILY"/>
</dbReference>
<evidence type="ECO:0000256" key="2">
    <source>
        <dbReference type="ARBA" id="ARBA00023002"/>
    </source>
</evidence>
<proteinExistence type="inferred from homology"/>
<sequence>MDKIALITGCNRGIGKATMELFIQNGISVIACTRILSDSLTVYYKSLEEKYNVKIYPIKCDLSDEDSIKTAMKEVYALKIPIDILVNNAGIAKFSSLLMTRLEEVRKMFQVNYFASLLVTQYIVKLMSRRKAGAIVNLASIAGIDSTVGNCGYGASKAAMILSTKVLARELSVYNIRVNAVAPGFIDTDIQSGIDRQLADNIINNLSIRRLGTPEEVAKVILFLASDQASYVNGQVIRIDGGM</sequence>
<dbReference type="InterPro" id="IPR050259">
    <property type="entry name" value="SDR"/>
</dbReference>
<comment type="caution">
    <text evidence="3">The sequence shown here is derived from an EMBL/GenBank/DDBJ whole genome shotgun (WGS) entry which is preliminary data.</text>
</comment>
<dbReference type="EMBL" id="JAKNDN010000049">
    <property type="protein sequence ID" value="MCG4961888.1"/>
    <property type="molecule type" value="Genomic_DNA"/>
</dbReference>
<dbReference type="FunFam" id="3.40.50.720:FF:000173">
    <property type="entry name" value="3-oxoacyl-[acyl-carrier protein] reductase"/>
    <property type="match status" value="1"/>
</dbReference>
<name>A0AAW5CID8_9BACT</name>
<dbReference type="InterPro" id="IPR002347">
    <property type="entry name" value="SDR_fam"/>
</dbReference>
<accession>A0AAW5CID8</accession>
<gene>
    <name evidence="3" type="ORF">L0P03_18895</name>
</gene>
<dbReference type="PANTHER" id="PTHR42879:SF2">
    <property type="entry name" value="3-OXOACYL-[ACYL-CARRIER-PROTEIN] REDUCTASE FABG"/>
    <property type="match status" value="1"/>
</dbReference>
<dbReference type="RefSeq" id="WP_022159718.1">
    <property type="nucleotide sequence ID" value="NZ_BAABYK010000001.1"/>
</dbReference>
<dbReference type="GO" id="GO:0016491">
    <property type="term" value="F:oxidoreductase activity"/>
    <property type="evidence" value="ECO:0007669"/>
    <property type="project" value="UniProtKB-KW"/>
</dbReference>
<reference evidence="3" key="1">
    <citation type="submission" date="2022-01" db="EMBL/GenBank/DDBJ databases">
        <title>Collection of gut derived symbiotic bacterial strains cultured from healthy donors.</title>
        <authorList>
            <person name="Lin H."/>
            <person name="Kohout C."/>
            <person name="Waligurski E."/>
            <person name="Pamer E.G."/>
        </authorList>
    </citation>
    <scope>NUCLEOTIDE SEQUENCE</scope>
    <source>
        <strain evidence="3">DFI.1.149</strain>
    </source>
</reference>
<dbReference type="Pfam" id="PF13561">
    <property type="entry name" value="adh_short_C2"/>
    <property type="match status" value="1"/>
</dbReference>
<dbReference type="PANTHER" id="PTHR42879">
    <property type="entry name" value="3-OXOACYL-(ACYL-CARRIER-PROTEIN) REDUCTASE"/>
    <property type="match status" value="1"/>
</dbReference>
<dbReference type="Gene3D" id="3.40.50.720">
    <property type="entry name" value="NAD(P)-binding Rossmann-like Domain"/>
    <property type="match status" value="1"/>
</dbReference>
<dbReference type="PROSITE" id="PS51257">
    <property type="entry name" value="PROKAR_LIPOPROTEIN"/>
    <property type="match status" value="1"/>
</dbReference>
<dbReference type="SUPFAM" id="SSF51735">
    <property type="entry name" value="NAD(P)-binding Rossmann-fold domains"/>
    <property type="match status" value="1"/>
</dbReference>
<organism evidence="3 4">
    <name type="scientific">Odoribacter splanchnicus</name>
    <dbReference type="NCBI Taxonomy" id="28118"/>
    <lineage>
        <taxon>Bacteria</taxon>
        <taxon>Pseudomonadati</taxon>
        <taxon>Bacteroidota</taxon>
        <taxon>Bacteroidia</taxon>
        <taxon>Bacteroidales</taxon>
        <taxon>Odoribacteraceae</taxon>
        <taxon>Odoribacter</taxon>
    </lineage>
</organism>
<dbReference type="InterPro" id="IPR036291">
    <property type="entry name" value="NAD(P)-bd_dom_sf"/>
</dbReference>
<protein>
    <submittedName>
        <fullName evidence="3">SDR family oxidoreductase</fullName>
    </submittedName>
</protein>
<comment type="similarity">
    <text evidence="1">Belongs to the short-chain dehydrogenases/reductases (SDR) family.</text>
</comment>
<dbReference type="PRINTS" id="PR00081">
    <property type="entry name" value="GDHRDH"/>
</dbReference>
<dbReference type="CDD" id="cd05233">
    <property type="entry name" value="SDR_c"/>
    <property type="match status" value="1"/>
</dbReference>
<evidence type="ECO:0000313" key="3">
    <source>
        <dbReference type="EMBL" id="MCG4961888.1"/>
    </source>
</evidence>
<evidence type="ECO:0000313" key="4">
    <source>
        <dbReference type="Proteomes" id="UP001199750"/>
    </source>
</evidence>
<keyword evidence="2" id="KW-0560">Oxidoreductase</keyword>
<dbReference type="Proteomes" id="UP001199750">
    <property type="component" value="Unassembled WGS sequence"/>
</dbReference>
<evidence type="ECO:0000256" key="1">
    <source>
        <dbReference type="ARBA" id="ARBA00006484"/>
    </source>
</evidence>
<dbReference type="AlphaFoldDB" id="A0AAW5CID8"/>